<evidence type="ECO:0000313" key="2">
    <source>
        <dbReference type="EMBL" id="MCY9549405.1"/>
    </source>
</evidence>
<name>A0ABT4EUP4_9BACI</name>
<accession>A0ABT4EUP4</accession>
<organism evidence="2 3">
    <name type="scientific">Lysinibacillus xylanilyticus</name>
    <dbReference type="NCBI Taxonomy" id="582475"/>
    <lineage>
        <taxon>Bacteria</taxon>
        <taxon>Bacillati</taxon>
        <taxon>Bacillota</taxon>
        <taxon>Bacilli</taxon>
        <taxon>Bacillales</taxon>
        <taxon>Bacillaceae</taxon>
        <taxon>Lysinibacillus</taxon>
    </lineage>
</organism>
<dbReference type="InterPro" id="IPR010982">
    <property type="entry name" value="Lambda_DNA-bd_dom_sf"/>
</dbReference>
<dbReference type="Gene3D" id="1.10.260.40">
    <property type="entry name" value="lambda repressor-like DNA-binding domains"/>
    <property type="match status" value="1"/>
</dbReference>
<dbReference type="EMBL" id="JAMDLZ010000042">
    <property type="protein sequence ID" value="MCY9549405.1"/>
    <property type="molecule type" value="Genomic_DNA"/>
</dbReference>
<dbReference type="SMART" id="SM00530">
    <property type="entry name" value="HTH_XRE"/>
    <property type="match status" value="1"/>
</dbReference>
<dbReference type="SUPFAM" id="SSF47413">
    <property type="entry name" value="lambda repressor-like DNA-binding domains"/>
    <property type="match status" value="1"/>
</dbReference>
<dbReference type="InterPro" id="IPR001387">
    <property type="entry name" value="Cro/C1-type_HTH"/>
</dbReference>
<dbReference type="CDD" id="cd00093">
    <property type="entry name" value="HTH_XRE"/>
    <property type="match status" value="1"/>
</dbReference>
<reference evidence="2 3" key="1">
    <citation type="submission" date="2022-05" db="EMBL/GenBank/DDBJ databases">
        <title>Genome Sequencing of Bee-Associated Microbes.</title>
        <authorList>
            <person name="Dunlap C."/>
        </authorList>
    </citation>
    <scope>NUCLEOTIDE SEQUENCE [LARGE SCALE GENOMIC DNA]</scope>
    <source>
        <strain evidence="2 3">NRRL BD-083</strain>
    </source>
</reference>
<dbReference type="RefSeq" id="WP_268639365.1">
    <property type="nucleotide sequence ID" value="NZ_JAMDLZ010000042.1"/>
</dbReference>
<keyword evidence="3" id="KW-1185">Reference proteome</keyword>
<proteinExistence type="predicted"/>
<dbReference type="PROSITE" id="PS50943">
    <property type="entry name" value="HTH_CROC1"/>
    <property type="match status" value="1"/>
</dbReference>
<feature type="domain" description="HTH cro/C1-type" evidence="1">
    <location>
        <begin position="6"/>
        <end position="59"/>
    </location>
</feature>
<evidence type="ECO:0000313" key="3">
    <source>
        <dbReference type="Proteomes" id="UP001527052"/>
    </source>
</evidence>
<gene>
    <name evidence="2" type="ORF">M5W82_21205</name>
</gene>
<dbReference type="Proteomes" id="UP001527052">
    <property type="component" value="Unassembled WGS sequence"/>
</dbReference>
<dbReference type="Pfam" id="PF01381">
    <property type="entry name" value="HTH_3"/>
    <property type="match status" value="1"/>
</dbReference>
<comment type="caution">
    <text evidence="2">The sequence shown here is derived from an EMBL/GenBank/DDBJ whole genome shotgun (WGS) entry which is preliminary data.</text>
</comment>
<evidence type="ECO:0000259" key="1">
    <source>
        <dbReference type="PROSITE" id="PS50943"/>
    </source>
</evidence>
<protein>
    <submittedName>
        <fullName evidence="2">Helix-turn-helix domain-containing protein</fullName>
    </submittedName>
</protein>
<sequence length="81" mass="9468">MKPHTIKALRSYYGLTQGEFASRIGYARTTISEVENMRKYPSAALLAAITRQFEITDEFIAFLRNLEKMNKFIHDYTITHH</sequence>